<dbReference type="EMBL" id="VSSQ01000113">
    <property type="protein sequence ID" value="MPL78133.1"/>
    <property type="molecule type" value="Genomic_DNA"/>
</dbReference>
<dbReference type="PANTHER" id="PTHR42988">
    <property type="entry name" value="PHOSPHOHYDROLASE"/>
    <property type="match status" value="1"/>
</dbReference>
<dbReference type="InterPro" id="IPR029052">
    <property type="entry name" value="Metallo-depent_PP-like"/>
</dbReference>
<proteinExistence type="inferred from homology"/>
<evidence type="ECO:0000259" key="5">
    <source>
        <dbReference type="Pfam" id="PF00149"/>
    </source>
</evidence>
<sequence length="256" mass="28939">MSNSTENSSDSTTIIAHISDLHISNNAFDDEIFLEVVNQINDLAPDMVIVTGDLTDHGYYSEFLKAKEYLSMIQFPLFAVPGNHDSRNVGYEIFEELIGERSWVLTKDNDLTVVGMDSSGPDIDRGHIGRPQQLWMENELDKSLENSNFSIVAMHHHVIPVPKTGRERNVLSDAGDILQSLIDHDVNMVICGHKHVPHLWRMENTLFINAGSVSSIKLRGKDKNSYNTYHIRSDHIDVVLNNINGEKLFLGKFNRI</sequence>
<evidence type="ECO:0000256" key="2">
    <source>
        <dbReference type="ARBA" id="ARBA00022801"/>
    </source>
</evidence>
<keyword evidence="1" id="KW-0479">Metal-binding</keyword>
<dbReference type="EC" id="3.1.4.53" evidence="6"/>
<keyword evidence="3" id="KW-0408">Iron</keyword>
<dbReference type="PANTHER" id="PTHR42988:SF2">
    <property type="entry name" value="CYCLIC NUCLEOTIDE PHOSPHODIESTERASE CBUA0032-RELATED"/>
    <property type="match status" value="1"/>
</dbReference>
<name>A0A644UH23_9ZZZZ</name>
<evidence type="ECO:0000313" key="6">
    <source>
        <dbReference type="EMBL" id="MPL78133.1"/>
    </source>
</evidence>
<dbReference type="SUPFAM" id="SSF56300">
    <property type="entry name" value="Metallo-dependent phosphatases"/>
    <property type="match status" value="1"/>
</dbReference>
<dbReference type="GO" id="GO:0046872">
    <property type="term" value="F:metal ion binding"/>
    <property type="evidence" value="ECO:0007669"/>
    <property type="project" value="UniProtKB-KW"/>
</dbReference>
<feature type="domain" description="Calcineurin-like phosphoesterase" evidence="5">
    <location>
        <begin position="15"/>
        <end position="197"/>
    </location>
</feature>
<dbReference type="GO" id="GO:0004115">
    <property type="term" value="F:3',5'-cyclic-AMP phosphodiesterase activity"/>
    <property type="evidence" value="ECO:0007669"/>
    <property type="project" value="UniProtKB-EC"/>
</dbReference>
<dbReference type="CDD" id="cd07400">
    <property type="entry name" value="MPP_1"/>
    <property type="match status" value="1"/>
</dbReference>
<accession>A0A644UH23</accession>
<dbReference type="AlphaFoldDB" id="A0A644UH23"/>
<comment type="caution">
    <text evidence="6">The sequence shown here is derived from an EMBL/GenBank/DDBJ whole genome shotgun (WGS) entry which is preliminary data.</text>
</comment>
<reference evidence="6" key="1">
    <citation type="submission" date="2019-08" db="EMBL/GenBank/DDBJ databases">
        <authorList>
            <person name="Kucharzyk K."/>
            <person name="Murdoch R.W."/>
            <person name="Higgins S."/>
            <person name="Loffler F."/>
        </authorList>
    </citation>
    <scope>NUCLEOTIDE SEQUENCE</scope>
</reference>
<dbReference type="Gene3D" id="3.60.21.10">
    <property type="match status" value="1"/>
</dbReference>
<protein>
    <submittedName>
        <fullName evidence="6">3',5'-cyclic adenosine monophosphate phosphodiesterase CpdA</fullName>
        <ecNumber evidence="6">3.1.4.53</ecNumber>
    </submittedName>
</protein>
<evidence type="ECO:0000256" key="1">
    <source>
        <dbReference type="ARBA" id="ARBA00022723"/>
    </source>
</evidence>
<comment type="similarity">
    <text evidence="4">Belongs to the cyclic nucleotide phosphodiesterase class-III family.</text>
</comment>
<evidence type="ECO:0000256" key="3">
    <source>
        <dbReference type="ARBA" id="ARBA00023004"/>
    </source>
</evidence>
<keyword evidence="2 6" id="KW-0378">Hydrolase</keyword>
<organism evidence="6">
    <name type="scientific">bioreactor metagenome</name>
    <dbReference type="NCBI Taxonomy" id="1076179"/>
    <lineage>
        <taxon>unclassified sequences</taxon>
        <taxon>metagenomes</taxon>
        <taxon>ecological metagenomes</taxon>
    </lineage>
</organism>
<evidence type="ECO:0000256" key="4">
    <source>
        <dbReference type="ARBA" id="ARBA00025742"/>
    </source>
</evidence>
<gene>
    <name evidence="6" type="primary">cpdA_23</name>
    <name evidence="6" type="ORF">SDC9_23997</name>
</gene>
<dbReference type="Pfam" id="PF00149">
    <property type="entry name" value="Metallophos"/>
    <property type="match status" value="1"/>
</dbReference>
<dbReference type="InterPro" id="IPR004843">
    <property type="entry name" value="Calcineurin-like_PHP"/>
</dbReference>
<dbReference type="InterPro" id="IPR050884">
    <property type="entry name" value="CNP_phosphodiesterase-III"/>
</dbReference>